<name>A0A9D9NCW6_9SPIO</name>
<dbReference type="CDD" id="cd01297">
    <property type="entry name" value="D-aminoacylase"/>
    <property type="match status" value="1"/>
</dbReference>
<protein>
    <submittedName>
        <fullName evidence="2">D-aminoacylase</fullName>
    </submittedName>
</protein>
<dbReference type="InterPro" id="IPR013108">
    <property type="entry name" value="Amidohydro_3"/>
</dbReference>
<dbReference type="Gene3D" id="3.20.20.140">
    <property type="entry name" value="Metal-dependent hydrolases"/>
    <property type="match status" value="2"/>
</dbReference>
<evidence type="ECO:0000259" key="1">
    <source>
        <dbReference type="Pfam" id="PF07969"/>
    </source>
</evidence>
<gene>
    <name evidence="2" type="ORF">IAA72_03240</name>
</gene>
<dbReference type="Pfam" id="PF07969">
    <property type="entry name" value="Amidohydro_3"/>
    <property type="match status" value="2"/>
</dbReference>
<dbReference type="GO" id="GO:0016812">
    <property type="term" value="F:hydrolase activity, acting on carbon-nitrogen (but not peptide) bonds, in cyclic amides"/>
    <property type="evidence" value="ECO:0007669"/>
    <property type="project" value="TreeGrafter"/>
</dbReference>
<dbReference type="InterPro" id="IPR032466">
    <property type="entry name" value="Metal_Hydrolase"/>
</dbReference>
<evidence type="ECO:0000313" key="2">
    <source>
        <dbReference type="EMBL" id="MBO8468784.1"/>
    </source>
</evidence>
<organism evidence="2 3">
    <name type="scientific">Candidatus Ornithospirochaeta stercoravium</name>
    <dbReference type="NCBI Taxonomy" id="2840897"/>
    <lineage>
        <taxon>Bacteria</taxon>
        <taxon>Pseudomonadati</taxon>
        <taxon>Spirochaetota</taxon>
        <taxon>Spirochaetia</taxon>
        <taxon>Spirochaetales</taxon>
        <taxon>Spirochaetaceae</taxon>
        <taxon>Spirochaetaceae incertae sedis</taxon>
        <taxon>Candidatus Ornithospirochaeta</taxon>
    </lineage>
</organism>
<evidence type="ECO:0000313" key="3">
    <source>
        <dbReference type="Proteomes" id="UP000810292"/>
    </source>
</evidence>
<reference evidence="2" key="2">
    <citation type="journal article" date="2021" name="PeerJ">
        <title>Extensive microbial diversity within the chicken gut microbiome revealed by metagenomics and culture.</title>
        <authorList>
            <person name="Gilroy R."/>
            <person name="Ravi A."/>
            <person name="Getino M."/>
            <person name="Pursley I."/>
            <person name="Horton D.L."/>
            <person name="Alikhan N.F."/>
            <person name="Baker D."/>
            <person name="Gharbi K."/>
            <person name="Hall N."/>
            <person name="Watson M."/>
            <person name="Adriaenssens E.M."/>
            <person name="Foster-Nyarko E."/>
            <person name="Jarju S."/>
            <person name="Secka A."/>
            <person name="Antonio M."/>
            <person name="Oren A."/>
            <person name="Chaudhuri R.R."/>
            <person name="La Ragione R."/>
            <person name="Hildebrand F."/>
            <person name="Pallen M.J."/>
        </authorList>
    </citation>
    <scope>NUCLEOTIDE SEQUENCE</scope>
    <source>
        <strain evidence="2">14700</strain>
    </source>
</reference>
<dbReference type="Proteomes" id="UP000810292">
    <property type="component" value="Unassembled WGS sequence"/>
</dbReference>
<accession>A0A9D9NCW6</accession>
<sequence length="514" mass="57566">MYDKLIRNALIYDGTGKAPYRANVALFGDRIAFIGNERIARAKDVIDASNLILTPGFIDIHTHTDLLILSDPDMSPRINQGITTDVTGNCGIGVFPSSGDELKSAVSDVLGEWKDWGWDDYRSYKKYAEKNGIATNEAFLVSHTALRLKALGGNAGRSATDAEIEVMCSLLDELLSEGCWGFSTGLYYAPCVFAERKELIALLKVVKKHDKLFAVHHRCEGNDVLESLSEVIEAARETGVRLEVSHLKAIGVRNQDKVPQMLEMIERARRDGVDVKFDQYPYTFGSTSLFSLLPPHILSLSRFEQRLALSLENEREELKKEVMNPDGWDSIYEMVGPENITALYLEGHKEYSGLTLSEIGKERKKDPLDALFDILSEETGLAVMTDITESEDNLRLIMKHPLASFGSDSLYSSPIPHPRSYHGTVEYLSKFVLDEHILPLEEGIRRMTGENAERVGLKFRGLVKEGYYADLLLISPENLRVNCDRNEGIEMVMVNGEIRKRGNEIAGRRSGMIL</sequence>
<feature type="domain" description="Amidohydrolase 3" evidence="1">
    <location>
        <begin position="388"/>
        <end position="498"/>
    </location>
</feature>
<dbReference type="InterPro" id="IPR011059">
    <property type="entry name" value="Metal-dep_hydrolase_composite"/>
</dbReference>
<dbReference type="AlphaFoldDB" id="A0A9D9NCW6"/>
<dbReference type="SUPFAM" id="SSF51338">
    <property type="entry name" value="Composite domain of metallo-dependent hydrolases"/>
    <property type="match status" value="2"/>
</dbReference>
<dbReference type="InterPro" id="IPR050378">
    <property type="entry name" value="Metallo-dep_Hydrolases_sf"/>
</dbReference>
<dbReference type="GO" id="GO:0005829">
    <property type="term" value="C:cytosol"/>
    <property type="evidence" value="ECO:0007669"/>
    <property type="project" value="TreeGrafter"/>
</dbReference>
<dbReference type="EMBL" id="JADIMF010000050">
    <property type="protein sequence ID" value="MBO8468784.1"/>
    <property type="molecule type" value="Genomic_DNA"/>
</dbReference>
<dbReference type="PANTHER" id="PTHR11647">
    <property type="entry name" value="HYDRANTOINASE/DIHYDROPYRIMIDINASE FAMILY MEMBER"/>
    <property type="match status" value="1"/>
</dbReference>
<proteinExistence type="predicted"/>
<dbReference type="SUPFAM" id="SSF51556">
    <property type="entry name" value="Metallo-dependent hydrolases"/>
    <property type="match status" value="1"/>
</dbReference>
<comment type="caution">
    <text evidence="2">The sequence shown here is derived from an EMBL/GenBank/DDBJ whole genome shotgun (WGS) entry which is preliminary data.</text>
</comment>
<dbReference type="PANTHER" id="PTHR11647:SF1">
    <property type="entry name" value="COLLAPSIN RESPONSE MEDIATOR PROTEIN"/>
    <property type="match status" value="1"/>
</dbReference>
<feature type="domain" description="Amidohydrolase 3" evidence="1">
    <location>
        <begin position="44"/>
        <end position="254"/>
    </location>
</feature>
<reference evidence="2" key="1">
    <citation type="submission" date="2020-10" db="EMBL/GenBank/DDBJ databases">
        <authorList>
            <person name="Gilroy R."/>
        </authorList>
    </citation>
    <scope>NUCLEOTIDE SEQUENCE</scope>
    <source>
        <strain evidence="2">14700</strain>
    </source>
</reference>